<organism evidence="2 3">
    <name type="scientific">Thiopseudomonas denitrificans</name>
    <dbReference type="NCBI Taxonomy" id="1501432"/>
    <lineage>
        <taxon>Bacteria</taxon>
        <taxon>Pseudomonadati</taxon>
        <taxon>Pseudomonadota</taxon>
        <taxon>Gammaproteobacteria</taxon>
        <taxon>Pseudomonadales</taxon>
        <taxon>Pseudomonadaceae</taxon>
        <taxon>Thiopseudomonas</taxon>
    </lineage>
</organism>
<dbReference type="Gene3D" id="1.10.3210.10">
    <property type="entry name" value="Hypothetical protein af1432"/>
    <property type="match status" value="1"/>
</dbReference>
<keyword evidence="3" id="KW-1185">Reference proteome</keyword>
<reference evidence="2 3" key="1">
    <citation type="submission" date="2019-03" db="EMBL/GenBank/DDBJ databases">
        <title>Genomic Encyclopedia of Type Strains, Phase IV (KMG-IV): sequencing the most valuable type-strain genomes for metagenomic binning, comparative biology and taxonomic classification.</title>
        <authorList>
            <person name="Goeker M."/>
        </authorList>
    </citation>
    <scope>NUCLEOTIDE SEQUENCE [LARGE SCALE GENOMIC DNA]</scope>
    <source>
        <strain evidence="2 3">DSM 28679</strain>
    </source>
</reference>
<dbReference type="InterPro" id="IPR021812">
    <property type="entry name" value="DUF3391"/>
</dbReference>
<dbReference type="GO" id="GO:0016740">
    <property type="term" value="F:transferase activity"/>
    <property type="evidence" value="ECO:0007669"/>
    <property type="project" value="UniProtKB-KW"/>
</dbReference>
<dbReference type="Proteomes" id="UP000294575">
    <property type="component" value="Unassembled WGS sequence"/>
</dbReference>
<keyword evidence="2" id="KW-0808">Transferase</keyword>
<dbReference type="InterPro" id="IPR003607">
    <property type="entry name" value="HD/PDEase_dom"/>
</dbReference>
<gene>
    <name evidence="2" type="ORF">DFQ45_11555</name>
</gene>
<dbReference type="PROSITE" id="PS51832">
    <property type="entry name" value="HD_GYP"/>
    <property type="match status" value="1"/>
</dbReference>
<dbReference type="OrthoDB" id="9764808at2"/>
<dbReference type="RefSeq" id="WP_101495545.1">
    <property type="nucleotide sequence ID" value="NZ_LNJZ01000001.1"/>
</dbReference>
<dbReference type="CDD" id="cd00077">
    <property type="entry name" value="HDc"/>
    <property type="match status" value="1"/>
</dbReference>
<dbReference type="EMBL" id="SNYK01000015">
    <property type="protein sequence ID" value="TDQ35502.1"/>
    <property type="molecule type" value="Genomic_DNA"/>
</dbReference>
<dbReference type="GO" id="GO:0008081">
    <property type="term" value="F:phosphoric diester hydrolase activity"/>
    <property type="evidence" value="ECO:0007669"/>
    <property type="project" value="UniProtKB-ARBA"/>
</dbReference>
<name>A0A4R6TS13_9GAMM</name>
<dbReference type="Pfam" id="PF11871">
    <property type="entry name" value="DUF3391"/>
    <property type="match status" value="1"/>
</dbReference>
<dbReference type="InterPro" id="IPR006675">
    <property type="entry name" value="HDIG_dom"/>
</dbReference>
<protein>
    <submittedName>
        <fullName evidence="2">Putative nucleotidyltransferase with HDIG domain</fullName>
    </submittedName>
</protein>
<sequence>MLKKIPVSRVILGMYVHELCGSWMDHPFWKSGFVLDDPHDLERLQKSSVTEIWIDPSRGLDTIEGETSEQASARSELVLREVAQKPVKENIADELRRATKIYERSKEAVTSMFNEVRMGQAINSEQTQMVVTEITQSVLRHPNALLSIVRIKQADEYTYMHSVAVSALMIALARQLDFGDEEVHEAGMAGLLHDVGKMAIDDAILNKPGSLTDDEFDQIKRHPEFAVRYLQKGSEPISRAVLEACYSHHEKIDGSGYPRGLKDEQISILSRMAAVCDVYDALTSDRPYKMGWGPSETIQRMAQWNGHFDARIFQAFVRSVGIYPIGSLVRLKSGRLAVVIEQNEKSLLVPRVKVFYSTRSNMHIEREVVNLAAPHCSDAIAARESREDWDFKDLDELWREQ</sequence>
<dbReference type="InterPro" id="IPR037522">
    <property type="entry name" value="HD_GYP_dom"/>
</dbReference>
<accession>A0A4R6TS13</accession>
<dbReference type="PANTHER" id="PTHR43155">
    <property type="entry name" value="CYCLIC DI-GMP PHOSPHODIESTERASE PA4108-RELATED"/>
    <property type="match status" value="1"/>
</dbReference>
<evidence type="ECO:0000313" key="3">
    <source>
        <dbReference type="Proteomes" id="UP000294575"/>
    </source>
</evidence>
<dbReference type="NCBIfam" id="TIGR00277">
    <property type="entry name" value="HDIG"/>
    <property type="match status" value="1"/>
</dbReference>
<feature type="domain" description="HD-GYP" evidence="1">
    <location>
        <begin position="134"/>
        <end position="332"/>
    </location>
</feature>
<proteinExistence type="predicted"/>
<dbReference type="Pfam" id="PF13487">
    <property type="entry name" value="HD_5"/>
    <property type="match status" value="1"/>
</dbReference>
<evidence type="ECO:0000259" key="1">
    <source>
        <dbReference type="PROSITE" id="PS51832"/>
    </source>
</evidence>
<dbReference type="SMART" id="SM00471">
    <property type="entry name" value="HDc"/>
    <property type="match status" value="1"/>
</dbReference>
<dbReference type="AlphaFoldDB" id="A0A4R6TS13"/>
<evidence type="ECO:0000313" key="2">
    <source>
        <dbReference type="EMBL" id="TDQ35502.1"/>
    </source>
</evidence>
<dbReference type="PANTHER" id="PTHR43155:SF2">
    <property type="entry name" value="CYCLIC DI-GMP PHOSPHODIESTERASE PA4108"/>
    <property type="match status" value="1"/>
</dbReference>
<comment type="caution">
    <text evidence="2">The sequence shown here is derived from an EMBL/GenBank/DDBJ whole genome shotgun (WGS) entry which is preliminary data.</text>
</comment>
<dbReference type="SUPFAM" id="SSF109604">
    <property type="entry name" value="HD-domain/PDEase-like"/>
    <property type="match status" value="1"/>
</dbReference>